<dbReference type="EMBL" id="CP043839">
    <property type="protein sequence ID" value="WOF13120.1"/>
    <property type="molecule type" value="Genomic_DNA"/>
</dbReference>
<proteinExistence type="predicted"/>
<reference evidence="1 2" key="1">
    <citation type="submission" date="2019-09" db="EMBL/GenBank/DDBJ databases">
        <title>Butyricimonas paravirosa DSM 105722 (=214-4 = JCM 18677 = CCUG 65563).</title>
        <authorList>
            <person name="Le Roy T."/>
            <person name="Cani P.D."/>
        </authorList>
    </citation>
    <scope>NUCLEOTIDE SEQUENCE [LARGE SCALE GENOMIC DNA]</scope>
    <source>
        <strain evidence="1 2">DSM 105722</strain>
    </source>
</reference>
<sequence>MVFSCCRYRRRKLNMDIGIKKTCFMKKFIYIIWAFCIGLQGCEQDPEYEYDEVNRIYFQYEVQNSLGNKVSIDSVVFSFGKLPEAVVADTAKIVIQLMGNVSEQPRKYRVKVLEKGKQLSGVTTMVEGEDYAPIAEEQVFGANRFQDTLRILVYRSNLSTSLRNPESKTLMLTLEEGGDFQLGINVGHEMKLSVNNILFPPAWWEKNETQLGFYHPKKWRKLIEWDPIFAVEDAFIGTGVDMQKKSGMLNDWLNKNIIIDDETGMRITKTGLVEI</sequence>
<dbReference type="Pfam" id="PF16132">
    <property type="entry name" value="DUF4843"/>
    <property type="match status" value="1"/>
</dbReference>
<accession>A0ABZ0FX16</accession>
<name>A0ABZ0FX16_9BACT</name>
<dbReference type="Proteomes" id="UP001302374">
    <property type="component" value="Chromosome"/>
</dbReference>
<keyword evidence="2" id="KW-1185">Reference proteome</keyword>
<gene>
    <name evidence="1" type="ORF">F1644_12995</name>
</gene>
<dbReference type="InterPro" id="IPR032299">
    <property type="entry name" value="DUF4843"/>
</dbReference>
<protein>
    <submittedName>
        <fullName evidence="1">DUF4843 domain-containing protein</fullName>
    </submittedName>
</protein>
<evidence type="ECO:0000313" key="1">
    <source>
        <dbReference type="EMBL" id="WOF13120.1"/>
    </source>
</evidence>
<evidence type="ECO:0000313" key="2">
    <source>
        <dbReference type="Proteomes" id="UP001302374"/>
    </source>
</evidence>
<organism evidence="1 2">
    <name type="scientific">Butyricimonas paravirosa</name>
    <dbReference type="NCBI Taxonomy" id="1472417"/>
    <lineage>
        <taxon>Bacteria</taxon>
        <taxon>Pseudomonadati</taxon>
        <taxon>Bacteroidota</taxon>
        <taxon>Bacteroidia</taxon>
        <taxon>Bacteroidales</taxon>
        <taxon>Odoribacteraceae</taxon>
        <taxon>Butyricimonas</taxon>
    </lineage>
</organism>